<sequence>MRQLTQFLNGDVPLQDLKRQNLGIHDQGMNQLLLQYPSSDQGSSTSASSVSYEKASSTSGNSDPYRKVSSAPGRVTLACDV</sequence>
<evidence type="ECO:0000256" key="1">
    <source>
        <dbReference type="SAM" id="MobiDB-lite"/>
    </source>
</evidence>
<feature type="compositionally biased region" description="Low complexity" evidence="1">
    <location>
        <begin position="38"/>
        <end position="59"/>
    </location>
</feature>
<evidence type="ECO:0000313" key="2">
    <source>
        <dbReference type="EMBL" id="VVW57728.1"/>
    </source>
</evidence>
<organism evidence="2">
    <name type="scientific">Nymphaea colorata</name>
    <name type="common">pocket water lily</name>
    <dbReference type="NCBI Taxonomy" id="210225"/>
    <lineage>
        <taxon>Eukaryota</taxon>
        <taxon>Viridiplantae</taxon>
        <taxon>Streptophyta</taxon>
        <taxon>Embryophyta</taxon>
        <taxon>Tracheophyta</taxon>
        <taxon>Spermatophyta</taxon>
        <taxon>Magnoliopsida</taxon>
        <taxon>Nymphaeales</taxon>
        <taxon>Nymphaeaceae</taxon>
        <taxon>Nymphaea</taxon>
    </lineage>
</organism>
<dbReference type="AlphaFoldDB" id="A0A5K1F305"/>
<accession>A0A5K1F305</accession>
<dbReference type="Gramene" id="NC7G0062940.1">
    <property type="protein sequence ID" value="NC7G0062940.1:cds"/>
    <property type="gene ID" value="NC7G0062940"/>
</dbReference>
<gene>
    <name evidence="2" type="ORF">NYM_LOCUS22896</name>
</gene>
<dbReference type="EMBL" id="LR721785">
    <property type="protein sequence ID" value="VVW57728.1"/>
    <property type="molecule type" value="Genomic_DNA"/>
</dbReference>
<feature type="region of interest" description="Disordered" evidence="1">
    <location>
        <begin position="36"/>
        <end position="72"/>
    </location>
</feature>
<name>A0A5K1F305_9MAGN</name>
<proteinExistence type="predicted"/>
<reference evidence="2" key="1">
    <citation type="submission" date="2019-09" db="EMBL/GenBank/DDBJ databases">
        <authorList>
            <person name="Zhang L."/>
        </authorList>
    </citation>
    <scope>NUCLEOTIDE SEQUENCE</scope>
</reference>
<protein>
    <submittedName>
        <fullName evidence="2">Uncharacterized protein</fullName>
    </submittedName>
</protein>